<dbReference type="Gene3D" id="1.10.10.200">
    <property type="match status" value="1"/>
</dbReference>
<dbReference type="AlphaFoldDB" id="A0A6A6H538"/>
<feature type="domain" description="TACO1/YebC-like second and third" evidence="4">
    <location>
        <begin position="119"/>
        <end position="277"/>
    </location>
</feature>
<dbReference type="FunFam" id="1.10.10.200:FF:000002">
    <property type="entry name" value="Probable transcriptional regulatory protein CLM62_37755"/>
    <property type="match status" value="1"/>
</dbReference>
<evidence type="ECO:0000256" key="1">
    <source>
        <dbReference type="ARBA" id="ARBA00004173"/>
    </source>
</evidence>
<dbReference type="InterPro" id="IPR049083">
    <property type="entry name" value="TACO1_YebC_N"/>
</dbReference>
<sequence length="299" mass="33139">MLSRSPRGVSSCLRVSSRDRHNVLQNTRRLSSYPPLQSGHNRWSTIKHDKGKNDAAKNKQRSTLANEIASTSKLHGPDPNSNPHLAAILGTAKKAGFPKASIEAAIARGQGISPSGATLESIMVEAMIPHSVAVVIDCQTDNKSRTLQEVRLSIKEHEGTVTPTSYLFTKASRIIFQAREDIHAETALETVLDLNVMDAFDDDEGRVIMLTELNETFAVTERLESQHGLQVGSCDIVWEPNKDTMVELGEETTLERLDHFMGELQEKFGVQAIYVNAAQGKISDTLWADFRQKFGQYRP</sequence>
<dbReference type="GO" id="GO:0005739">
    <property type="term" value="C:mitochondrion"/>
    <property type="evidence" value="ECO:0007669"/>
    <property type="project" value="UniProtKB-SubCell"/>
</dbReference>
<dbReference type="Proteomes" id="UP000800092">
    <property type="component" value="Unassembled WGS sequence"/>
</dbReference>
<dbReference type="InterPro" id="IPR029072">
    <property type="entry name" value="YebC-like"/>
</dbReference>
<proteinExistence type="inferred from homology"/>
<comment type="subcellular location">
    <subcellularLocation>
        <location evidence="1">Mitochondrion</location>
    </subcellularLocation>
</comment>
<evidence type="ECO:0000256" key="3">
    <source>
        <dbReference type="SAM" id="MobiDB-lite"/>
    </source>
</evidence>
<feature type="region of interest" description="Disordered" evidence="3">
    <location>
        <begin position="31"/>
        <end position="58"/>
    </location>
</feature>
<dbReference type="EMBL" id="ML991809">
    <property type="protein sequence ID" value="KAF2233112.1"/>
    <property type="molecule type" value="Genomic_DNA"/>
</dbReference>
<evidence type="ECO:0000259" key="5">
    <source>
        <dbReference type="Pfam" id="PF20772"/>
    </source>
</evidence>
<feature type="compositionally biased region" description="Basic and acidic residues" evidence="3">
    <location>
        <begin position="46"/>
        <end position="57"/>
    </location>
</feature>
<dbReference type="PANTHER" id="PTHR12532:SF0">
    <property type="entry name" value="TRANSLATIONAL ACTIVATOR OF CYTOCHROME C OXIDASE 1"/>
    <property type="match status" value="1"/>
</dbReference>
<feature type="compositionally biased region" description="Polar residues" evidence="3">
    <location>
        <begin position="31"/>
        <end position="44"/>
    </location>
</feature>
<dbReference type="Pfam" id="PF20772">
    <property type="entry name" value="TACO1_YebC_N"/>
    <property type="match status" value="1"/>
</dbReference>
<evidence type="ECO:0000259" key="4">
    <source>
        <dbReference type="Pfam" id="PF01709"/>
    </source>
</evidence>
<dbReference type="InterPro" id="IPR017856">
    <property type="entry name" value="Integrase-like_N"/>
</dbReference>
<dbReference type="InterPro" id="IPR048300">
    <property type="entry name" value="TACO1_YebC-like_2nd/3rd_dom"/>
</dbReference>
<evidence type="ECO:0000256" key="2">
    <source>
        <dbReference type="ARBA" id="ARBA00008724"/>
    </source>
</evidence>
<feature type="domain" description="TACO1/YebC-like N-terminal" evidence="5">
    <location>
        <begin position="41"/>
        <end position="111"/>
    </location>
</feature>
<accession>A0A6A6H538</accession>
<dbReference type="SUPFAM" id="SSF75625">
    <property type="entry name" value="YebC-like"/>
    <property type="match status" value="1"/>
</dbReference>
<dbReference type="InterPro" id="IPR002876">
    <property type="entry name" value="Transcrip_reg_TACO1-like"/>
</dbReference>
<keyword evidence="7" id="KW-1185">Reference proteome</keyword>
<gene>
    <name evidence="6" type="ORF">EV356DRAFT_448993</name>
</gene>
<name>A0A6A6H538_VIRVR</name>
<protein>
    <submittedName>
        <fullName evidence="6">YebC-like protein</fullName>
    </submittedName>
</protein>
<evidence type="ECO:0000313" key="6">
    <source>
        <dbReference type="EMBL" id="KAF2233112.1"/>
    </source>
</evidence>
<dbReference type="PANTHER" id="PTHR12532">
    <property type="entry name" value="TRANSLATIONAL ACTIVATOR OF CYTOCHROME C OXIDASE 1"/>
    <property type="match status" value="1"/>
</dbReference>
<dbReference type="Gene3D" id="3.30.70.980">
    <property type="match status" value="2"/>
</dbReference>
<dbReference type="OrthoDB" id="2017544at2759"/>
<dbReference type="InterPro" id="IPR026564">
    <property type="entry name" value="Transcrip_reg_TACO1-like_dom3"/>
</dbReference>
<organism evidence="6 7">
    <name type="scientific">Viridothelium virens</name>
    <name type="common">Speckled blister lichen</name>
    <name type="synonym">Trypethelium virens</name>
    <dbReference type="NCBI Taxonomy" id="1048519"/>
    <lineage>
        <taxon>Eukaryota</taxon>
        <taxon>Fungi</taxon>
        <taxon>Dikarya</taxon>
        <taxon>Ascomycota</taxon>
        <taxon>Pezizomycotina</taxon>
        <taxon>Dothideomycetes</taxon>
        <taxon>Dothideomycetes incertae sedis</taxon>
        <taxon>Trypetheliales</taxon>
        <taxon>Trypetheliaceae</taxon>
        <taxon>Viridothelium</taxon>
    </lineage>
</organism>
<dbReference type="Pfam" id="PF01709">
    <property type="entry name" value="Transcrip_reg"/>
    <property type="match status" value="1"/>
</dbReference>
<comment type="similarity">
    <text evidence="2">Belongs to the TACO1 family.</text>
</comment>
<evidence type="ECO:0000313" key="7">
    <source>
        <dbReference type="Proteomes" id="UP000800092"/>
    </source>
</evidence>
<reference evidence="6" key="1">
    <citation type="journal article" date="2020" name="Stud. Mycol.">
        <title>101 Dothideomycetes genomes: a test case for predicting lifestyles and emergence of pathogens.</title>
        <authorList>
            <person name="Haridas S."/>
            <person name="Albert R."/>
            <person name="Binder M."/>
            <person name="Bloem J."/>
            <person name="Labutti K."/>
            <person name="Salamov A."/>
            <person name="Andreopoulos B."/>
            <person name="Baker S."/>
            <person name="Barry K."/>
            <person name="Bills G."/>
            <person name="Bluhm B."/>
            <person name="Cannon C."/>
            <person name="Castanera R."/>
            <person name="Culley D."/>
            <person name="Daum C."/>
            <person name="Ezra D."/>
            <person name="Gonzalez J."/>
            <person name="Henrissat B."/>
            <person name="Kuo A."/>
            <person name="Liang C."/>
            <person name="Lipzen A."/>
            <person name="Lutzoni F."/>
            <person name="Magnuson J."/>
            <person name="Mondo S."/>
            <person name="Nolan M."/>
            <person name="Ohm R."/>
            <person name="Pangilinan J."/>
            <person name="Park H.-J."/>
            <person name="Ramirez L."/>
            <person name="Alfaro M."/>
            <person name="Sun H."/>
            <person name="Tritt A."/>
            <person name="Yoshinaga Y."/>
            <person name="Zwiers L.-H."/>
            <person name="Turgeon B."/>
            <person name="Goodwin S."/>
            <person name="Spatafora J."/>
            <person name="Crous P."/>
            <person name="Grigoriev I."/>
        </authorList>
    </citation>
    <scope>NUCLEOTIDE SEQUENCE</scope>
    <source>
        <strain evidence="6">Tuck. ex Michener</strain>
    </source>
</reference>